<dbReference type="EC" id="2.1.1.-" evidence="5"/>
<dbReference type="EMBL" id="JBHMBK010000024">
    <property type="protein sequence ID" value="MFB9688221.1"/>
    <property type="molecule type" value="Genomic_DNA"/>
</dbReference>
<evidence type="ECO:0000256" key="1">
    <source>
        <dbReference type="ARBA" id="ARBA00022603"/>
    </source>
</evidence>
<evidence type="ECO:0000259" key="4">
    <source>
        <dbReference type="Pfam" id="PF13649"/>
    </source>
</evidence>
<comment type="caution">
    <text evidence="5">The sequence shown here is derived from an EMBL/GenBank/DDBJ whole genome shotgun (WGS) entry which is preliminary data.</text>
</comment>
<keyword evidence="2 5" id="KW-0808">Transferase</keyword>
<evidence type="ECO:0000313" key="5">
    <source>
        <dbReference type="EMBL" id="MFB9688221.1"/>
    </source>
</evidence>
<keyword evidence="3" id="KW-0949">S-adenosyl-L-methionine</keyword>
<dbReference type="GO" id="GO:0008168">
    <property type="term" value="F:methyltransferase activity"/>
    <property type="evidence" value="ECO:0007669"/>
    <property type="project" value="UniProtKB-KW"/>
</dbReference>
<dbReference type="RefSeq" id="WP_378199858.1">
    <property type="nucleotide sequence ID" value="NZ_JBHMBK010000024.1"/>
</dbReference>
<dbReference type="InterPro" id="IPR029063">
    <property type="entry name" value="SAM-dependent_MTases_sf"/>
</dbReference>
<evidence type="ECO:0000313" key="6">
    <source>
        <dbReference type="Proteomes" id="UP001589535"/>
    </source>
</evidence>
<dbReference type="SUPFAM" id="SSF53335">
    <property type="entry name" value="S-adenosyl-L-methionine-dependent methyltransferases"/>
    <property type="match status" value="1"/>
</dbReference>
<organism evidence="5 6">
    <name type="scientific">Amycolatopsis plumensis</name>
    <dbReference type="NCBI Taxonomy" id="236508"/>
    <lineage>
        <taxon>Bacteria</taxon>
        <taxon>Bacillati</taxon>
        <taxon>Actinomycetota</taxon>
        <taxon>Actinomycetes</taxon>
        <taxon>Pseudonocardiales</taxon>
        <taxon>Pseudonocardiaceae</taxon>
        <taxon>Amycolatopsis</taxon>
    </lineage>
</organism>
<accession>A0ABV5UA25</accession>
<protein>
    <submittedName>
        <fullName evidence="5">Class I SAM-dependent methyltransferase</fullName>
        <ecNumber evidence="5">2.1.1.-</ecNumber>
    </submittedName>
</protein>
<reference evidence="5 6" key="1">
    <citation type="submission" date="2024-09" db="EMBL/GenBank/DDBJ databases">
        <authorList>
            <person name="Sun Q."/>
            <person name="Mori K."/>
        </authorList>
    </citation>
    <scope>NUCLEOTIDE SEQUENCE [LARGE SCALE GENOMIC DNA]</scope>
    <source>
        <strain evidence="5 6">JCM 13852</strain>
    </source>
</reference>
<dbReference type="CDD" id="cd02440">
    <property type="entry name" value="AdoMet_MTases"/>
    <property type="match status" value="1"/>
</dbReference>
<keyword evidence="6" id="KW-1185">Reference proteome</keyword>
<dbReference type="PANTHER" id="PTHR43464:SF19">
    <property type="entry name" value="UBIQUINONE BIOSYNTHESIS O-METHYLTRANSFERASE, MITOCHONDRIAL"/>
    <property type="match status" value="1"/>
</dbReference>
<dbReference type="InterPro" id="IPR041698">
    <property type="entry name" value="Methyltransf_25"/>
</dbReference>
<name>A0ABV5UA25_9PSEU</name>
<gene>
    <name evidence="5" type="ORF">ACFFTO_28935</name>
</gene>
<dbReference type="Pfam" id="PF13649">
    <property type="entry name" value="Methyltransf_25"/>
    <property type="match status" value="1"/>
</dbReference>
<proteinExistence type="predicted"/>
<evidence type="ECO:0000256" key="2">
    <source>
        <dbReference type="ARBA" id="ARBA00022679"/>
    </source>
</evidence>
<evidence type="ECO:0000256" key="3">
    <source>
        <dbReference type="ARBA" id="ARBA00022691"/>
    </source>
</evidence>
<dbReference type="PANTHER" id="PTHR43464">
    <property type="entry name" value="METHYLTRANSFERASE"/>
    <property type="match status" value="1"/>
</dbReference>
<feature type="domain" description="Methyltransferase" evidence="4">
    <location>
        <begin position="55"/>
        <end position="147"/>
    </location>
</feature>
<dbReference type="GO" id="GO:0032259">
    <property type="term" value="P:methylation"/>
    <property type="evidence" value="ECO:0007669"/>
    <property type="project" value="UniProtKB-KW"/>
</dbReference>
<sequence length="209" mass="22376">MNLGRMLMHGGQRADGALITRPRLYETASRIAFIGRERRYRELIRLAGVRPGDRVLDVGCGSGYLTGLAAEAGADALGVDASEPMIGYCRGTVGSASCRFEVGTAQALPAGDGEFDVVLTSLVLHHLPDADQPAALAEMRRVLRDGGRLLLADFRPPRSRLVRHLVGMASGPRMLDDPHARLARLAEDAGFTVTDQGHLGFVAYVSAVK</sequence>
<dbReference type="Gene3D" id="3.40.50.150">
    <property type="entry name" value="Vaccinia Virus protein VP39"/>
    <property type="match status" value="1"/>
</dbReference>
<keyword evidence="1 5" id="KW-0489">Methyltransferase</keyword>
<dbReference type="Proteomes" id="UP001589535">
    <property type="component" value="Unassembled WGS sequence"/>
</dbReference>